<gene>
    <name evidence="1" type="ORF">pdam_00012318</name>
</gene>
<accession>A0A3M6T9T1</accession>
<evidence type="ECO:0000313" key="2">
    <source>
        <dbReference type="Proteomes" id="UP000275408"/>
    </source>
</evidence>
<dbReference type="AlphaFoldDB" id="A0A3M6T9T1"/>
<organism evidence="1 2">
    <name type="scientific">Pocillopora damicornis</name>
    <name type="common">Cauliflower coral</name>
    <name type="synonym">Millepora damicornis</name>
    <dbReference type="NCBI Taxonomy" id="46731"/>
    <lineage>
        <taxon>Eukaryota</taxon>
        <taxon>Metazoa</taxon>
        <taxon>Cnidaria</taxon>
        <taxon>Anthozoa</taxon>
        <taxon>Hexacorallia</taxon>
        <taxon>Scleractinia</taxon>
        <taxon>Astrocoeniina</taxon>
        <taxon>Pocilloporidae</taxon>
        <taxon>Pocillopora</taxon>
    </lineage>
</organism>
<comment type="caution">
    <text evidence="1">The sequence shown here is derived from an EMBL/GenBank/DDBJ whole genome shotgun (WGS) entry which is preliminary data.</text>
</comment>
<name>A0A3M6T9T1_POCDA</name>
<dbReference type="EMBL" id="RCHS01004059">
    <property type="protein sequence ID" value="RMX38034.1"/>
    <property type="molecule type" value="Genomic_DNA"/>
</dbReference>
<sequence>MICMTKEEHTCLSFMHSLLREVPGFSHYLHAYGTDNEAALVGAPAAAFQNAHEAWSVKHDKRRNFARHLCKA</sequence>
<dbReference type="Proteomes" id="UP000275408">
    <property type="component" value="Unassembled WGS sequence"/>
</dbReference>
<keyword evidence="2" id="KW-1185">Reference proteome</keyword>
<evidence type="ECO:0000313" key="1">
    <source>
        <dbReference type="EMBL" id="RMX38034.1"/>
    </source>
</evidence>
<protein>
    <submittedName>
        <fullName evidence="1">Uncharacterized protein</fullName>
    </submittedName>
</protein>
<reference evidence="1 2" key="1">
    <citation type="journal article" date="2018" name="Sci. Rep.">
        <title>Comparative analysis of the Pocillopora damicornis genome highlights role of immune system in coral evolution.</title>
        <authorList>
            <person name="Cunning R."/>
            <person name="Bay R.A."/>
            <person name="Gillette P."/>
            <person name="Baker A.C."/>
            <person name="Traylor-Knowles N."/>
        </authorList>
    </citation>
    <scope>NUCLEOTIDE SEQUENCE [LARGE SCALE GENOMIC DNA]</scope>
    <source>
        <strain evidence="1">RSMAS</strain>
        <tissue evidence="1">Whole animal</tissue>
    </source>
</reference>
<proteinExistence type="predicted"/>